<feature type="transmembrane region" description="Helical" evidence="11">
    <location>
        <begin position="165"/>
        <end position="191"/>
    </location>
</feature>
<dbReference type="GO" id="GO:0051301">
    <property type="term" value="P:cell division"/>
    <property type="evidence" value="ECO:0007669"/>
    <property type="project" value="UniProtKB-KW"/>
</dbReference>
<reference evidence="14 15" key="1">
    <citation type="journal article" date="2016" name="Nat. Commun.">
        <title>Thousands of microbial genomes shed light on interconnected biogeochemical processes in an aquifer system.</title>
        <authorList>
            <person name="Anantharaman K."/>
            <person name="Brown C.T."/>
            <person name="Hug L.A."/>
            <person name="Sharon I."/>
            <person name="Castelle C.J."/>
            <person name="Probst A.J."/>
            <person name="Thomas B.C."/>
            <person name="Singh A."/>
            <person name="Wilkins M.J."/>
            <person name="Karaoz U."/>
            <person name="Brodie E.L."/>
            <person name="Williams K.H."/>
            <person name="Hubbard S.S."/>
            <person name="Banfield J.F."/>
        </authorList>
    </citation>
    <scope>NUCLEOTIDE SEQUENCE [LARGE SCALE GENOMIC DNA]</scope>
</reference>
<keyword evidence="7 11" id="KW-1133">Transmembrane helix</keyword>
<dbReference type="Gene3D" id="3.30.70.3040">
    <property type="match status" value="1"/>
</dbReference>
<comment type="similarity">
    <text evidence="2 10">Belongs to the ABC-4 integral membrane protein family. FtsX subfamily.</text>
</comment>
<organism evidence="14 15">
    <name type="scientific">candidate division WWE3 bacterium RIFCSPLOWO2_01_FULL_42_11</name>
    <dbReference type="NCBI Taxonomy" id="1802627"/>
    <lineage>
        <taxon>Bacteria</taxon>
        <taxon>Katanobacteria</taxon>
    </lineage>
</organism>
<evidence type="ECO:0000256" key="10">
    <source>
        <dbReference type="PIRNR" id="PIRNR003097"/>
    </source>
</evidence>
<evidence type="ECO:0000256" key="2">
    <source>
        <dbReference type="ARBA" id="ARBA00007379"/>
    </source>
</evidence>
<evidence type="ECO:0000256" key="11">
    <source>
        <dbReference type="SAM" id="Phobius"/>
    </source>
</evidence>
<comment type="subcellular location">
    <subcellularLocation>
        <location evidence="1">Cell membrane</location>
        <topology evidence="1">Multi-pass membrane protein</topology>
    </subcellularLocation>
</comment>
<evidence type="ECO:0000313" key="14">
    <source>
        <dbReference type="EMBL" id="OGC59883.1"/>
    </source>
</evidence>
<evidence type="ECO:0000256" key="1">
    <source>
        <dbReference type="ARBA" id="ARBA00004651"/>
    </source>
</evidence>
<dbReference type="InterPro" id="IPR040690">
    <property type="entry name" value="FtsX_ECD"/>
</dbReference>
<dbReference type="GO" id="GO:0005886">
    <property type="term" value="C:plasma membrane"/>
    <property type="evidence" value="ECO:0007669"/>
    <property type="project" value="UniProtKB-SubCell"/>
</dbReference>
<dbReference type="PANTHER" id="PTHR47755">
    <property type="entry name" value="CELL DIVISION PROTEIN FTSX"/>
    <property type="match status" value="1"/>
</dbReference>
<evidence type="ECO:0000256" key="3">
    <source>
        <dbReference type="ARBA" id="ARBA00021907"/>
    </source>
</evidence>
<evidence type="ECO:0000256" key="8">
    <source>
        <dbReference type="ARBA" id="ARBA00023136"/>
    </source>
</evidence>
<dbReference type="Pfam" id="PF02687">
    <property type="entry name" value="FtsX"/>
    <property type="match status" value="1"/>
</dbReference>
<evidence type="ECO:0000256" key="6">
    <source>
        <dbReference type="ARBA" id="ARBA00022692"/>
    </source>
</evidence>
<dbReference type="InterPro" id="IPR003838">
    <property type="entry name" value="ABC3_permease_C"/>
</dbReference>
<gene>
    <name evidence="14" type="ORF">A3A70_00990</name>
</gene>
<accession>A0A1F4VSW6</accession>
<comment type="caution">
    <text evidence="14">The sequence shown here is derived from an EMBL/GenBank/DDBJ whole genome shotgun (WGS) entry which is preliminary data.</text>
</comment>
<protein>
    <recommendedName>
        <fullName evidence="3 10">Cell division protein FtsX</fullName>
    </recommendedName>
</protein>
<evidence type="ECO:0000256" key="4">
    <source>
        <dbReference type="ARBA" id="ARBA00022475"/>
    </source>
</evidence>
<evidence type="ECO:0000313" key="15">
    <source>
        <dbReference type="Proteomes" id="UP000178964"/>
    </source>
</evidence>
<feature type="transmembrane region" description="Helical" evidence="11">
    <location>
        <begin position="20"/>
        <end position="41"/>
    </location>
</feature>
<feature type="transmembrane region" description="Helical" evidence="11">
    <location>
        <begin position="257"/>
        <end position="290"/>
    </location>
</feature>
<keyword evidence="9 10" id="KW-0131">Cell cycle</keyword>
<dbReference type="PANTHER" id="PTHR47755:SF1">
    <property type="entry name" value="CELL DIVISION PROTEIN FTSX"/>
    <property type="match status" value="1"/>
</dbReference>
<dbReference type="InterPro" id="IPR004513">
    <property type="entry name" value="FtsX"/>
</dbReference>
<evidence type="ECO:0000256" key="9">
    <source>
        <dbReference type="ARBA" id="ARBA00023306"/>
    </source>
</evidence>
<evidence type="ECO:0000259" key="12">
    <source>
        <dbReference type="Pfam" id="PF02687"/>
    </source>
</evidence>
<evidence type="ECO:0000256" key="7">
    <source>
        <dbReference type="ARBA" id="ARBA00022989"/>
    </source>
</evidence>
<evidence type="ECO:0000259" key="13">
    <source>
        <dbReference type="Pfam" id="PF18075"/>
    </source>
</evidence>
<dbReference type="EMBL" id="MEVK01000005">
    <property type="protein sequence ID" value="OGC59883.1"/>
    <property type="molecule type" value="Genomic_DNA"/>
</dbReference>
<evidence type="ECO:0000256" key="5">
    <source>
        <dbReference type="ARBA" id="ARBA00022618"/>
    </source>
</evidence>
<feature type="transmembrane region" description="Helical" evidence="11">
    <location>
        <begin position="212"/>
        <end position="237"/>
    </location>
</feature>
<name>A0A1F4VSW6_UNCKA</name>
<proteinExistence type="inferred from homology"/>
<feature type="domain" description="FtsX extracellular" evidence="13">
    <location>
        <begin position="55"/>
        <end position="146"/>
    </location>
</feature>
<keyword evidence="8 10" id="KW-0472">Membrane</keyword>
<dbReference type="PIRSF" id="PIRSF003097">
    <property type="entry name" value="FtsX"/>
    <property type="match status" value="1"/>
</dbReference>
<feature type="domain" description="ABC3 transporter permease C-terminal" evidence="12">
    <location>
        <begin position="169"/>
        <end position="287"/>
    </location>
</feature>
<dbReference type="Pfam" id="PF18075">
    <property type="entry name" value="FtsX_ECD"/>
    <property type="match status" value="1"/>
</dbReference>
<dbReference type="Proteomes" id="UP000178964">
    <property type="component" value="Unassembled WGS sequence"/>
</dbReference>
<dbReference type="AlphaFoldDB" id="A0A1F4VSW6"/>
<sequence>MKVTFARTTQYIGRSKALTFASILAMSIMFLVTGLFVMVGWTSRVVLDHYENKAQVIAFFKDEATEEQIMAIKNDLESTNLTELVTYTSKEEALSLYVERFNEDPRLLESIAKNILPASLDIQAKDITQFSALAERLTKEPLIEKVDYNEDIINKLRTLTHGLRIGVIFLTGALVFSTIFVVLITLALVILTRKDEIEIMRLVGATKWQIRFPFILMGSLMGGLAGLISGIILGLSLPNLMPMVGQTLMFGEDVASLFNFQVFLALFLGLIIVGKILGALGAYMAASVYLKRP</sequence>
<keyword evidence="4 10" id="KW-1003">Cell membrane</keyword>
<keyword evidence="6 11" id="KW-0812">Transmembrane</keyword>
<keyword evidence="5 10" id="KW-0132">Cell division</keyword>
<dbReference type="STRING" id="1802627.A3A70_00990"/>